<dbReference type="AlphaFoldDB" id="A0A1I5WY04"/>
<sequence length="319" mass="35642">MALKDLIQQARAKYGQTPCILLSACLPTGEKPMELFITDEHTEHYLALQAGGDSDRGLITGLIGGIGGAMLLFCALVMALFSGKWGLVPSMLWICIPALVIPCLWEISRPLPLPILFNRRTREVYFDHNGELYHTPWDGIQAIACEFQLVGPYTAGMNNASLEVLVRRLGEPDNTLMVSLGAPMGKTLAMQKGFWEYLRAYMNNGPWFDKDGNHSESDAFVKSQLAAHIKPTGFLAHSRQVIAEEKAAAGGKNYLSGTDFVLLLGDLFFYPSNWIQEFTYNVARRRSRNRWPQIVVERLQPDGPTARLIDLERERGLDV</sequence>
<proteinExistence type="predicted"/>
<evidence type="ECO:0000256" key="1">
    <source>
        <dbReference type="SAM" id="Phobius"/>
    </source>
</evidence>
<evidence type="ECO:0000313" key="3">
    <source>
        <dbReference type="Proteomes" id="UP000243084"/>
    </source>
</evidence>
<accession>A0A1I5WY04</accession>
<organism evidence="2 3">
    <name type="scientific">Geopseudomonas sagittaria</name>
    <dbReference type="NCBI Taxonomy" id="1135990"/>
    <lineage>
        <taxon>Bacteria</taxon>
        <taxon>Pseudomonadati</taxon>
        <taxon>Pseudomonadota</taxon>
        <taxon>Gammaproteobacteria</taxon>
        <taxon>Pseudomonadales</taxon>
        <taxon>Pseudomonadaceae</taxon>
        <taxon>Geopseudomonas</taxon>
    </lineage>
</organism>
<reference evidence="3" key="1">
    <citation type="submission" date="2016-10" db="EMBL/GenBank/DDBJ databases">
        <authorList>
            <person name="Varghese N."/>
            <person name="Submissions S."/>
        </authorList>
    </citation>
    <scope>NUCLEOTIDE SEQUENCE [LARGE SCALE GENOMIC DNA]</scope>
    <source>
        <strain evidence="3">JCM 18195</strain>
    </source>
</reference>
<keyword evidence="1" id="KW-0812">Transmembrane</keyword>
<gene>
    <name evidence="2" type="ORF">SAMN05216229_11499</name>
</gene>
<dbReference type="EMBL" id="FOXM01000014">
    <property type="protein sequence ID" value="SFQ24574.1"/>
    <property type="molecule type" value="Genomic_DNA"/>
</dbReference>
<evidence type="ECO:0000313" key="2">
    <source>
        <dbReference type="EMBL" id="SFQ24574.1"/>
    </source>
</evidence>
<feature type="transmembrane region" description="Helical" evidence="1">
    <location>
        <begin position="87"/>
        <end position="105"/>
    </location>
</feature>
<protein>
    <submittedName>
        <fullName evidence="2">Uncharacterized protein</fullName>
    </submittedName>
</protein>
<keyword evidence="1" id="KW-1133">Transmembrane helix</keyword>
<dbReference type="Proteomes" id="UP000243084">
    <property type="component" value="Unassembled WGS sequence"/>
</dbReference>
<dbReference type="RefSeq" id="WP_175526675.1">
    <property type="nucleotide sequence ID" value="NZ_FOXM01000014.1"/>
</dbReference>
<keyword evidence="1" id="KW-0472">Membrane</keyword>
<keyword evidence="3" id="KW-1185">Reference proteome</keyword>
<dbReference type="PROSITE" id="PS51257">
    <property type="entry name" value="PROKAR_LIPOPROTEIN"/>
    <property type="match status" value="1"/>
</dbReference>
<feature type="transmembrane region" description="Helical" evidence="1">
    <location>
        <begin position="58"/>
        <end position="81"/>
    </location>
</feature>
<name>A0A1I5WY04_9GAMM</name>